<dbReference type="PANTHER" id="PTHR40466">
    <property type="entry name" value="EXPRESSED PROTEIN"/>
    <property type="match status" value="1"/>
</dbReference>
<dbReference type="Proteomes" id="UP000799437">
    <property type="component" value="Unassembled WGS sequence"/>
</dbReference>
<keyword evidence="2" id="KW-0812">Transmembrane</keyword>
<proteinExistence type="predicted"/>
<feature type="compositionally biased region" description="Polar residues" evidence="1">
    <location>
        <begin position="78"/>
        <end position="87"/>
    </location>
</feature>
<dbReference type="PANTHER" id="PTHR40466:SF1">
    <property type="entry name" value="FUNGAL PROTEIN"/>
    <property type="match status" value="1"/>
</dbReference>
<sequence>MSAMIARSAIRAARTARPAQARTFNTSRPLYSNPITGEGKEEGKAALKAGARRDPELYVLFAIMTGVFGLAGWHFSRNPTSSSSESAVGQAAHTEPWKEGGGKGKYQFHPGGDKNAPRKDAPSALNVTIIPNVNLPKSLHDQFNKYGKEDW</sequence>
<name>A0A6A6W5V6_9PEZI</name>
<reference evidence="3" key="1">
    <citation type="journal article" date="2020" name="Stud. Mycol.">
        <title>101 Dothideomycetes genomes: a test case for predicting lifestyles and emergence of pathogens.</title>
        <authorList>
            <person name="Haridas S."/>
            <person name="Albert R."/>
            <person name="Binder M."/>
            <person name="Bloem J."/>
            <person name="Labutti K."/>
            <person name="Salamov A."/>
            <person name="Andreopoulos B."/>
            <person name="Baker S."/>
            <person name="Barry K."/>
            <person name="Bills G."/>
            <person name="Bluhm B."/>
            <person name="Cannon C."/>
            <person name="Castanera R."/>
            <person name="Culley D."/>
            <person name="Daum C."/>
            <person name="Ezra D."/>
            <person name="Gonzalez J."/>
            <person name="Henrissat B."/>
            <person name="Kuo A."/>
            <person name="Liang C."/>
            <person name="Lipzen A."/>
            <person name="Lutzoni F."/>
            <person name="Magnuson J."/>
            <person name="Mondo S."/>
            <person name="Nolan M."/>
            <person name="Ohm R."/>
            <person name="Pangilinan J."/>
            <person name="Park H.-J."/>
            <person name="Ramirez L."/>
            <person name="Alfaro M."/>
            <person name="Sun H."/>
            <person name="Tritt A."/>
            <person name="Yoshinaga Y."/>
            <person name="Zwiers L.-H."/>
            <person name="Turgeon B."/>
            <person name="Goodwin S."/>
            <person name="Spatafora J."/>
            <person name="Crous P."/>
            <person name="Grigoriev I."/>
        </authorList>
    </citation>
    <scope>NUCLEOTIDE SEQUENCE</scope>
    <source>
        <strain evidence="3">CBS 121739</strain>
    </source>
</reference>
<dbReference type="InterPro" id="IPR039965">
    <property type="entry name" value="C3H7.08c"/>
</dbReference>
<keyword evidence="2" id="KW-0472">Membrane</keyword>
<protein>
    <submittedName>
        <fullName evidence="3">Uncharacterized protein</fullName>
    </submittedName>
</protein>
<evidence type="ECO:0000256" key="2">
    <source>
        <dbReference type="SAM" id="Phobius"/>
    </source>
</evidence>
<dbReference type="EMBL" id="ML996573">
    <property type="protein sequence ID" value="KAF2757330.1"/>
    <property type="molecule type" value="Genomic_DNA"/>
</dbReference>
<dbReference type="RefSeq" id="XP_033599781.1">
    <property type="nucleotide sequence ID" value="XM_033749460.1"/>
</dbReference>
<feature type="compositionally biased region" description="Basic and acidic residues" evidence="1">
    <location>
        <begin position="111"/>
        <end position="121"/>
    </location>
</feature>
<evidence type="ECO:0000313" key="3">
    <source>
        <dbReference type="EMBL" id="KAF2757330.1"/>
    </source>
</evidence>
<dbReference type="AlphaFoldDB" id="A0A6A6W5V6"/>
<dbReference type="OrthoDB" id="3141857at2759"/>
<keyword evidence="2" id="KW-1133">Transmembrane helix</keyword>
<evidence type="ECO:0000256" key="1">
    <source>
        <dbReference type="SAM" id="MobiDB-lite"/>
    </source>
</evidence>
<feature type="transmembrane region" description="Helical" evidence="2">
    <location>
        <begin position="57"/>
        <end position="75"/>
    </location>
</feature>
<feature type="region of interest" description="Disordered" evidence="1">
    <location>
        <begin position="78"/>
        <end position="123"/>
    </location>
</feature>
<dbReference type="GeneID" id="54490514"/>
<gene>
    <name evidence="3" type="ORF">EJ05DRAFT_538555</name>
</gene>
<evidence type="ECO:0000313" key="4">
    <source>
        <dbReference type="Proteomes" id="UP000799437"/>
    </source>
</evidence>
<organism evidence="3 4">
    <name type="scientific">Pseudovirgaria hyperparasitica</name>
    <dbReference type="NCBI Taxonomy" id="470096"/>
    <lineage>
        <taxon>Eukaryota</taxon>
        <taxon>Fungi</taxon>
        <taxon>Dikarya</taxon>
        <taxon>Ascomycota</taxon>
        <taxon>Pezizomycotina</taxon>
        <taxon>Dothideomycetes</taxon>
        <taxon>Dothideomycetes incertae sedis</taxon>
        <taxon>Acrospermales</taxon>
        <taxon>Acrospermaceae</taxon>
        <taxon>Pseudovirgaria</taxon>
    </lineage>
</organism>
<accession>A0A6A6W5V6</accession>
<keyword evidence="4" id="KW-1185">Reference proteome</keyword>